<dbReference type="Pfam" id="PF12728">
    <property type="entry name" value="HTH_17"/>
    <property type="match status" value="1"/>
</dbReference>
<organism evidence="2 3">
    <name type="scientific">Streptomyces flaveolus</name>
    <dbReference type="NCBI Taxonomy" id="67297"/>
    <lineage>
        <taxon>Bacteria</taxon>
        <taxon>Bacillati</taxon>
        <taxon>Actinomycetota</taxon>
        <taxon>Actinomycetes</taxon>
        <taxon>Kitasatosporales</taxon>
        <taxon>Streptomycetaceae</taxon>
        <taxon>Streptomyces</taxon>
    </lineage>
</organism>
<gene>
    <name evidence="2" type="ORF">AB0H04_13705</name>
</gene>
<comment type="caution">
    <text evidence="2">The sequence shown here is derived from an EMBL/GenBank/DDBJ whole genome shotgun (WGS) entry which is preliminary data.</text>
</comment>
<name>A0ABV3A7X4_9ACTN</name>
<dbReference type="SUPFAM" id="SSF46955">
    <property type="entry name" value="Putative DNA-binding domain"/>
    <property type="match status" value="1"/>
</dbReference>
<dbReference type="Gene3D" id="1.10.10.10">
    <property type="entry name" value="Winged helix-like DNA-binding domain superfamily/Winged helix DNA-binding domain"/>
    <property type="match status" value="1"/>
</dbReference>
<evidence type="ECO:0000313" key="2">
    <source>
        <dbReference type="EMBL" id="MEU5707910.1"/>
    </source>
</evidence>
<dbReference type="InterPro" id="IPR036388">
    <property type="entry name" value="WH-like_DNA-bd_sf"/>
</dbReference>
<keyword evidence="3" id="KW-1185">Reference proteome</keyword>
<sequence>MPVQQAPDLLTTKELADYLRKPIGTVRGWRYRKIGPAGFRLGRDIVYRREAVDAWLAERERAA</sequence>
<feature type="domain" description="Helix-turn-helix" evidence="1">
    <location>
        <begin position="9"/>
        <end position="59"/>
    </location>
</feature>
<dbReference type="EMBL" id="JBFAEG010000008">
    <property type="protein sequence ID" value="MEU5707910.1"/>
    <property type="molecule type" value="Genomic_DNA"/>
</dbReference>
<evidence type="ECO:0000259" key="1">
    <source>
        <dbReference type="Pfam" id="PF12728"/>
    </source>
</evidence>
<protein>
    <submittedName>
        <fullName evidence="2">Helix-turn-helix domain-containing protein</fullName>
    </submittedName>
</protein>
<proteinExistence type="predicted"/>
<accession>A0ABV3A7X4</accession>
<dbReference type="InterPro" id="IPR041657">
    <property type="entry name" value="HTH_17"/>
</dbReference>
<dbReference type="Proteomes" id="UP001551011">
    <property type="component" value="Unassembled WGS sequence"/>
</dbReference>
<dbReference type="RefSeq" id="WP_359256236.1">
    <property type="nucleotide sequence ID" value="NZ_JBFAEG010000008.1"/>
</dbReference>
<reference evidence="2 3" key="1">
    <citation type="submission" date="2024-06" db="EMBL/GenBank/DDBJ databases">
        <title>The Natural Products Discovery Center: Release of the First 8490 Sequenced Strains for Exploring Actinobacteria Biosynthetic Diversity.</title>
        <authorList>
            <person name="Kalkreuter E."/>
            <person name="Kautsar S.A."/>
            <person name="Yang D."/>
            <person name="Bader C.D."/>
            <person name="Teijaro C.N."/>
            <person name="Fluegel L."/>
            <person name="Davis C.M."/>
            <person name="Simpson J.R."/>
            <person name="Lauterbach L."/>
            <person name="Steele A.D."/>
            <person name="Gui C."/>
            <person name="Meng S."/>
            <person name="Li G."/>
            <person name="Viehrig K."/>
            <person name="Ye F."/>
            <person name="Su P."/>
            <person name="Kiefer A.F."/>
            <person name="Nichols A."/>
            <person name="Cepeda A.J."/>
            <person name="Yan W."/>
            <person name="Fan B."/>
            <person name="Jiang Y."/>
            <person name="Adhikari A."/>
            <person name="Zheng C.-J."/>
            <person name="Schuster L."/>
            <person name="Cowan T.M."/>
            <person name="Smanski M.J."/>
            <person name="Chevrette M.G."/>
            <person name="De Carvalho L.P.S."/>
            <person name="Shen B."/>
        </authorList>
    </citation>
    <scope>NUCLEOTIDE SEQUENCE [LARGE SCALE GENOMIC DNA]</scope>
    <source>
        <strain evidence="2 3">NPDC020594</strain>
    </source>
</reference>
<dbReference type="InterPro" id="IPR009061">
    <property type="entry name" value="DNA-bd_dom_put_sf"/>
</dbReference>
<evidence type="ECO:0000313" key="3">
    <source>
        <dbReference type="Proteomes" id="UP001551011"/>
    </source>
</evidence>